<dbReference type="CDD" id="cd02897">
    <property type="entry name" value="A2M_2"/>
    <property type="match status" value="1"/>
</dbReference>
<reference evidence="8" key="2">
    <citation type="submission" date="2025-09" db="UniProtKB">
        <authorList>
            <consortium name="Ensembl"/>
        </authorList>
    </citation>
    <scope>IDENTIFICATION</scope>
</reference>
<sequence length="483" mass="52951">MLAQNSLDSEDFEGCFHQNIFLFVLPTHLTPLVSGNPAQESVSLMLPLNVVEGSVRATVSVTGDLMGTALQNLDHLVQMPHGCGEQNMVLFAPIVYVLQYLEKTRQLTPEIKERATGFLRNGYQIQLQYQHPDGSYSEFGTKDDYGNTWLTAFVVKCFVQAKPYIFLDNRTIQAALTWLEFHQLPSGCFRNVGQLFHTAMKVGARAPCRTTQNMVRKALGCIAPSLPKAASTYSQALLAYTFALAKDSQRTISFLTSLSLICSLPFLGGQIHWSQTSSRPRPSTSPWSQPLSVDVELTAYVLLAVLSKPNVTESDLTTASGIVAWLTRQQNAYGGFASTQDTVVALQALAKYAALTYSTKGIAEVRVRSQRGFGRKFQVSYQNRLLVQEAALTEVPGKFSVQAHGSCCVFTRVGSHRPCCDNPLLIAFSDPKLSIATLFLIFSPRYTGKRSISNMVIVEVSLLSGFILAPGSGMSVSSLESGW</sequence>
<keyword evidence="6" id="KW-0325">Glycoprotein</keyword>
<evidence type="ECO:0000313" key="9">
    <source>
        <dbReference type="Proteomes" id="UP000472269"/>
    </source>
</evidence>
<dbReference type="PANTHER" id="PTHR11412">
    <property type="entry name" value="MACROGLOBULIN / COMPLEMENT"/>
    <property type="match status" value="1"/>
</dbReference>
<feature type="domain" description="Alpha-macroglobulin-like TED" evidence="7">
    <location>
        <begin position="59"/>
        <end position="352"/>
    </location>
</feature>
<keyword evidence="2" id="KW-0646">Protease inhibitor</keyword>
<reference evidence="8" key="1">
    <citation type="submission" date="2025-08" db="UniProtKB">
        <authorList>
            <consortium name="Ensembl"/>
        </authorList>
    </citation>
    <scope>IDENTIFICATION</scope>
</reference>
<keyword evidence="3" id="KW-0732">Signal</keyword>
<dbReference type="InterPro" id="IPR050473">
    <property type="entry name" value="A2M/Complement_sys"/>
</dbReference>
<evidence type="ECO:0000256" key="1">
    <source>
        <dbReference type="ARBA" id="ARBA00010952"/>
    </source>
</evidence>
<name>A0A663LTG1_ATHCN</name>
<keyword evidence="5" id="KW-1015">Disulfide bond</keyword>
<dbReference type="Ensembl" id="ENSACUT00000003045.1">
    <property type="protein sequence ID" value="ENSACUP00000002866.1"/>
    <property type="gene ID" value="ENSACUG00000001988.1"/>
</dbReference>
<dbReference type="Gene3D" id="1.50.10.20">
    <property type="match status" value="1"/>
</dbReference>
<dbReference type="Proteomes" id="UP000472269">
    <property type="component" value="Unplaced"/>
</dbReference>
<evidence type="ECO:0000256" key="3">
    <source>
        <dbReference type="ARBA" id="ARBA00022729"/>
    </source>
</evidence>
<evidence type="ECO:0000256" key="5">
    <source>
        <dbReference type="ARBA" id="ARBA00023157"/>
    </source>
</evidence>
<evidence type="ECO:0000313" key="8">
    <source>
        <dbReference type="Ensembl" id="ENSACUP00000002866.1"/>
    </source>
</evidence>
<dbReference type="InterPro" id="IPR008930">
    <property type="entry name" value="Terpenoid_cyclase/PrenylTrfase"/>
</dbReference>
<dbReference type="SUPFAM" id="SSF48239">
    <property type="entry name" value="Terpenoid cyclases/Protein prenyltransferases"/>
    <property type="match status" value="1"/>
</dbReference>
<dbReference type="AlphaFoldDB" id="A0A663LTG1"/>
<dbReference type="Gene3D" id="2.60.40.690">
    <property type="entry name" value="Alpha-macroglobulin, receptor-binding domain"/>
    <property type="match status" value="1"/>
</dbReference>
<organism evidence="8 9">
    <name type="scientific">Athene cunicularia</name>
    <name type="common">Burrowing owl</name>
    <name type="synonym">Speotyto cunicularia</name>
    <dbReference type="NCBI Taxonomy" id="194338"/>
    <lineage>
        <taxon>Eukaryota</taxon>
        <taxon>Metazoa</taxon>
        <taxon>Chordata</taxon>
        <taxon>Craniata</taxon>
        <taxon>Vertebrata</taxon>
        <taxon>Euteleostomi</taxon>
        <taxon>Archelosauria</taxon>
        <taxon>Archosauria</taxon>
        <taxon>Dinosauria</taxon>
        <taxon>Saurischia</taxon>
        <taxon>Theropoda</taxon>
        <taxon>Coelurosauria</taxon>
        <taxon>Aves</taxon>
        <taxon>Neognathae</taxon>
        <taxon>Neoaves</taxon>
        <taxon>Telluraves</taxon>
        <taxon>Strigiformes</taxon>
        <taxon>Strigidae</taxon>
        <taxon>Athene</taxon>
    </lineage>
</organism>
<dbReference type="Gene3D" id="2.60.120.1540">
    <property type="match status" value="1"/>
</dbReference>
<dbReference type="GO" id="GO:0004867">
    <property type="term" value="F:serine-type endopeptidase inhibitor activity"/>
    <property type="evidence" value="ECO:0007669"/>
    <property type="project" value="UniProtKB-KW"/>
</dbReference>
<dbReference type="PANTHER" id="PTHR11412:SF182">
    <property type="entry name" value="ALPHA-2-MACROGLOBULIN-LIKE PROTEIN 1"/>
    <property type="match status" value="1"/>
</dbReference>
<evidence type="ECO:0000256" key="4">
    <source>
        <dbReference type="ARBA" id="ARBA00022900"/>
    </source>
</evidence>
<dbReference type="Pfam" id="PF07678">
    <property type="entry name" value="TED_complement"/>
    <property type="match status" value="1"/>
</dbReference>
<dbReference type="SMART" id="SM01419">
    <property type="entry name" value="Thiol-ester_cl"/>
    <property type="match status" value="1"/>
</dbReference>
<evidence type="ECO:0000256" key="6">
    <source>
        <dbReference type="ARBA" id="ARBA00023180"/>
    </source>
</evidence>
<dbReference type="InterPro" id="IPR011626">
    <property type="entry name" value="Alpha-macroglobulin_TED"/>
</dbReference>
<dbReference type="SUPFAM" id="SSF49410">
    <property type="entry name" value="Alpha-macroglobulin receptor domain"/>
    <property type="match status" value="1"/>
</dbReference>
<keyword evidence="4" id="KW-0722">Serine protease inhibitor</keyword>
<evidence type="ECO:0000259" key="7">
    <source>
        <dbReference type="Pfam" id="PF07678"/>
    </source>
</evidence>
<protein>
    <recommendedName>
        <fullName evidence="7">Alpha-macroglobulin-like TED domain-containing protein</fullName>
    </recommendedName>
</protein>
<dbReference type="FunFam" id="1.50.10.20:FF:000001">
    <property type="entry name" value="CD109 isoform 1"/>
    <property type="match status" value="1"/>
</dbReference>
<proteinExistence type="inferred from homology"/>
<accession>A0A663LTG1</accession>
<dbReference type="InterPro" id="IPR041813">
    <property type="entry name" value="A2M_TED"/>
</dbReference>
<dbReference type="GO" id="GO:0005615">
    <property type="term" value="C:extracellular space"/>
    <property type="evidence" value="ECO:0007669"/>
    <property type="project" value="InterPro"/>
</dbReference>
<dbReference type="OMA" id="RPCCDNP"/>
<dbReference type="InterPro" id="IPR047565">
    <property type="entry name" value="Alpha-macroglob_thiol-ester_cl"/>
</dbReference>
<comment type="similarity">
    <text evidence="1">Belongs to the protease inhibitor I39 (alpha-2-macroglobulin) family.</text>
</comment>
<dbReference type="InterPro" id="IPR036595">
    <property type="entry name" value="A-macroglobulin_rcpt-bd_sf"/>
</dbReference>
<dbReference type="PROSITE" id="PS00477">
    <property type="entry name" value="ALPHA_2_MACROGLOBULIN"/>
    <property type="match status" value="1"/>
</dbReference>
<keyword evidence="9" id="KW-1185">Reference proteome</keyword>
<dbReference type="InterPro" id="IPR019742">
    <property type="entry name" value="MacrogloblnA2_CS"/>
</dbReference>
<evidence type="ECO:0000256" key="2">
    <source>
        <dbReference type="ARBA" id="ARBA00022690"/>
    </source>
</evidence>